<organism evidence="2 3">
    <name type="scientific">Candidatus Woesebacteria bacterium GW2011_GWA1_39_12</name>
    <dbReference type="NCBI Taxonomy" id="1618549"/>
    <lineage>
        <taxon>Bacteria</taxon>
        <taxon>Candidatus Woeseibacteriota</taxon>
    </lineage>
</organism>
<gene>
    <name evidence="2" type="ORF">UT23_C0006G0048</name>
</gene>
<feature type="transmembrane region" description="Helical" evidence="1">
    <location>
        <begin position="355"/>
        <end position="378"/>
    </location>
</feature>
<protein>
    <recommendedName>
        <fullName evidence="4">Glycosyltransferase RgtA/B/C/D-like domain-containing protein</fullName>
    </recommendedName>
</protein>
<evidence type="ECO:0000313" key="2">
    <source>
        <dbReference type="EMBL" id="KKQ98007.1"/>
    </source>
</evidence>
<feature type="transmembrane region" description="Helical" evidence="1">
    <location>
        <begin position="325"/>
        <end position="343"/>
    </location>
</feature>
<keyword evidence="1" id="KW-0472">Membrane</keyword>
<sequence length="511" mass="58720">MKRGAILITLLVLFLYNFPNFYGYINPPKDKVYLGQVSWFDPWDINVYVSAIRWSQTHGLKFQNAYTTMPHKPIVLYPLYTLLGVLFPSTNPFLIFNISTVIAGGVLMLTIYRVSQAFLKRKGINAALFLIPLAGGFGWLFYPKVFLPDITMTPFTFASTFQRAHEALAISFYLISLSFYFLGQKRNSLKYLSLSGLALGVLAFIYPFYLLSFYLIFFIYALFLARKRKSVQPIKNIFLPIALSLPPGILYSLHLLSSTAFKGVFSPNLPTPNPISLFLGYGILSTFLLMQFFLKRKWSEHLIFLNTWFLLSIILSYLPTGFARYYLRALFFPATLLVLSQLKDFSLFFKTRKKSLVFLLVILLPTTTFIILSARFAMAFGVGGEISNWSYVAKEEYDLVSFLNKNTKKGVGVLSAYFMGNIIPANTGSRVYFGHYYQTPNSQDKIKVMSKFYANQMMEEEAKNFLQEEEIKYIVWSSEEKEITKKGGASNLRYPFLKKIFENDKATIYEY</sequence>
<comment type="caution">
    <text evidence="2">The sequence shown here is derived from an EMBL/GenBank/DDBJ whole genome shotgun (WGS) entry which is preliminary data.</text>
</comment>
<evidence type="ECO:0000313" key="3">
    <source>
        <dbReference type="Proteomes" id="UP000034325"/>
    </source>
</evidence>
<evidence type="ECO:0000256" key="1">
    <source>
        <dbReference type="SAM" id="Phobius"/>
    </source>
</evidence>
<feature type="transmembrane region" description="Helical" evidence="1">
    <location>
        <begin position="275"/>
        <end position="294"/>
    </location>
</feature>
<keyword evidence="1" id="KW-0812">Transmembrane</keyword>
<feature type="transmembrane region" description="Helical" evidence="1">
    <location>
        <begin position="197"/>
        <end position="225"/>
    </location>
</feature>
<dbReference type="EMBL" id="LBWA01000006">
    <property type="protein sequence ID" value="KKQ98007.1"/>
    <property type="molecule type" value="Genomic_DNA"/>
</dbReference>
<feature type="transmembrane region" description="Helical" evidence="1">
    <location>
        <begin position="237"/>
        <end position="255"/>
    </location>
</feature>
<feature type="transmembrane region" description="Helical" evidence="1">
    <location>
        <begin position="124"/>
        <end position="142"/>
    </location>
</feature>
<reference evidence="2 3" key="1">
    <citation type="journal article" date="2015" name="Nature">
        <title>rRNA introns, odd ribosomes, and small enigmatic genomes across a large radiation of phyla.</title>
        <authorList>
            <person name="Brown C.T."/>
            <person name="Hug L.A."/>
            <person name="Thomas B.C."/>
            <person name="Sharon I."/>
            <person name="Castelle C.J."/>
            <person name="Singh A."/>
            <person name="Wilkins M.J."/>
            <person name="Williams K.H."/>
            <person name="Banfield J.F."/>
        </authorList>
    </citation>
    <scope>NUCLEOTIDE SEQUENCE [LARGE SCALE GENOMIC DNA]</scope>
</reference>
<evidence type="ECO:0008006" key="4">
    <source>
        <dbReference type="Google" id="ProtNLM"/>
    </source>
</evidence>
<keyword evidence="1" id="KW-1133">Transmembrane helix</keyword>
<feature type="transmembrane region" description="Helical" evidence="1">
    <location>
        <begin position="93"/>
        <end position="112"/>
    </location>
</feature>
<name>A0A0G0M3W8_9BACT</name>
<dbReference type="AlphaFoldDB" id="A0A0G0M3W8"/>
<accession>A0A0G0M3W8</accession>
<dbReference type="Proteomes" id="UP000034325">
    <property type="component" value="Unassembled WGS sequence"/>
</dbReference>
<feature type="transmembrane region" description="Helical" evidence="1">
    <location>
        <begin position="301"/>
        <end position="319"/>
    </location>
</feature>
<proteinExistence type="predicted"/>